<dbReference type="NCBIfam" id="NF038017">
    <property type="entry name" value="ABC_perm1"/>
    <property type="match status" value="1"/>
</dbReference>
<sequence length="222" mass="24354">MMQPGFWSPVRLSLEVASVSSVIVFILALGLAGWMKGRTFPGKQVLETLWMLPLVLPPSVVGFGLLLLLGRNSWPGQVMEWVFSRPVVFTWWAAVIAAIVVAFPLVYQVIKTGLESVDPELEAAARSMGAGEVQVLRFVTFPLAWRSLLTAYTLGFARALGEFGATLMFAGNIPGKTQTLPTAIYIAVESGELETAVYWVGTILLISFGLLSMVHWIRRKPE</sequence>
<dbReference type="NCBIfam" id="TIGR02141">
    <property type="entry name" value="modB_ABC"/>
    <property type="match status" value="1"/>
</dbReference>
<feature type="transmembrane region" description="Helical" evidence="9">
    <location>
        <begin position="12"/>
        <end position="35"/>
    </location>
</feature>
<reference evidence="13" key="1">
    <citation type="submission" date="2017-01" db="EMBL/GenBank/DDBJ databases">
        <authorList>
            <person name="Varghese N."/>
            <person name="Submissions S."/>
        </authorList>
    </citation>
    <scope>NUCLEOTIDE SEQUENCE [LARGE SCALE GENOMIC DNA]</scope>
    <source>
        <strain evidence="13">DSM 45196</strain>
    </source>
</reference>
<comment type="similarity">
    <text evidence="2 10">Belongs to the binding-protein-dependent transport system permease family. CysTW subfamily.</text>
</comment>
<dbReference type="RefSeq" id="WP_009711973.1">
    <property type="nucleotide sequence ID" value="NZ_CP048103.1"/>
</dbReference>
<evidence type="ECO:0000256" key="4">
    <source>
        <dbReference type="ARBA" id="ARBA00022475"/>
    </source>
</evidence>
<evidence type="ECO:0000256" key="7">
    <source>
        <dbReference type="ARBA" id="ARBA00022989"/>
    </source>
</evidence>
<dbReference type="CDD" id="cd06261">
    <property type="entry name" value="TM_PBP2"/>
    <property type="match status" value="1"/>
</dbReference>
<feature type="transmembrane region" description="Helical" evidence="9">
    <location>
        <begin position="50"/>
        <end position="69"/>
    </location>
</feature>
<accession>A0A1N7MJI5</accession>
<dbReference type="InterPro" id="IPR011867">
    <property type="entry name" value="ModB_ABC"/>
</dbReference>
<dbReference type="GO" id="GO:0015098">
    <property type="term" value="F:molybdate ion transmembrane transporter activity"/>
    <property type="evidence" value="ECO:0007669"/>
    <property type="project" value="UniProtKB-UniRule"/>
</dbReference>
<evidence type="ECO:0000259" key="11">
    <source>
        <dbReference type="PROSITE" id="PS50928"/>
    </source>
</evidence>
<dbReference type="Pfam" id="PF00528">
    <property type="entry name" value="BPD_transp_1"/>
    <property type="match status" value="1"/>
</dbReference>
<protein>
    <recommendedName>
        <fullName evidence="10">Molybdenum transport system permease</fullName>
    </recommendedName>
</protein>
<feature type="transmembrane region" description="Helical" evidence="9">
    <location>
        <begin position="196"/>
        <end position="217"/>
    </location>
</feature>
<dbReference type="EMBL" id="FTOD01000006">
    <property type="protein sequence ID" value="SIS86305.1"/>
    <property type="molecule type" value="Genomic_DNA"/>
</dbReference>
<evidence type="ECO:0000256" key="9">
    <source>
        <dbReference type="RuleBase" id="RU363032"/>
    </source>
</evidence>
<proteinExistence type="inferred from homology"/>
<feature type="domain" description="ABC transmembrane type-1" evidence="11">
    <location>
        <begin position="10"/>
        <end position="215"/>
    </location>
</feature>
<keyword evidence="3 9" id="KW-0813">Transport</keyword>
<dbReference type="AlphaFoldDB" id="A0A1N7MJI5"/>
<dbReference type="OrthoDB" id="9795403at2"/>
<dbReference type="PROSITE" id="PS50928">
    <property type="entry name" value="ABC_TM1"/>
    <property type="match status" value="1"/>
</dbReference>
<name>A0A1N7MJI5_9BACL</name>
<dbReference type="InterPro" id="IPR000515">
    <property type="entry name" value="MetI-like"/>
</dbReference>
<dbReference type="PANTHER" id="PTHR30183:SF3">
    <property type="entry name" value="MOLYBDENUM TRANSPORT SYSTEM PERMEASE PROTEIN MODB"/>
    <property type="match status" value="1"/>
</dbReference>
<dbReference type="PANTHER" id="PTHR30183">
    <property type="entry name" value="MOLYBDENUM TRANSPORT SYSTEM PERMEASE PROTEIN MODB"/>
    <property type="match status" value="1"/>
</dbReference>
<feature type="transmembrane region" description="Helical" evidence="9">
    <location>
        <begin position="89"/>
        <end position="110"/>
    </location>
</feature>
<keyword evidence="6 9" id="KW-0812">Transmembrane</keyword>
<gene>
    <name evidence="12" type="ORF">SAMN05421790_106144</name>
</gene>
<dbReference type="Proteomes" id="UP000186795">
    <property type="component" value="Unassembled WGS sequence"/>
</dbReference>
<dbReference type="InterPro" id="IPR049783">
    <property type="entry name" value="ABC_perm_TupB-like"/>
</dbReference>
<dbReference type="GO" id="GO:0005886">
    <property type="term" value="C:plasma membrane"/>
    <property type="evidence" value="ECO:0007669"/>
    <property type="project" value="UniProtKB-SubCell"/>
</dbReference>
<comment type="function">
    <text evidence="10">Part of the binding-protein-dependent transport system for molybdenum; probably responsible for the translocation of the substrate across the membrane.</text>
</comment>
<evidence type="ECO:0000256" key="10">
    <source>
        <dbReference type="RuleBase" id="RU365097"/>
    </source>
</evidence>
<keyword evidence="13" id="KW-1185">Reference proteome</keyword>
<evidence type="ECO:0000256" key="1">
    <source>
        <dbReference type="ARBA" id="ARBA00004651"/>
    </source>
</evidence>
<evidence type="ECO:0000256" key="5">
    <source>
        <dbReference type="ARBA" id="ARBA00022505"/>
    </source>
</evidence>
<keyword evidence="8 9" id="KW-0472">Membrane</keyword>
<comment type="subcellular location">
    <subcellularLocation>
        <location evidence="1 9">Cell membrane</location>
        <topology evidence="1 9">Multi-pass membrane protein</topology>
    </subcellularLocation>
</comment>
<evidence type="ECO:0000256" key="3">
    <source>
        <dbReference type="ARBA" id="ARBA00022448"/>
    </source>
</evidence>
<keyword evidence="7 9" id="KW-1133">Transmembrane helix</keyword>
<dbReference type="SUPFAM" id="SSF161098">
    <property type="entry name" value="MetI-like"/>
    <property type="match status" value="1"/>
</dbReference>
<comment type="caution">
    <text evidence="10">Lacks conserved residue(s) required for the propagation of feature annotation.</text>
</comment>
<evidence type="ECO:0000256" key="6">
    <source>
        <dbReference type="ARBA" id="ARBA00022692"/>
    </source>
</evidence>
<dbReference type="InterPro" id="IPR035906">
    <property type="entry name" value="MetI-like_sf"/>
</dbReference>
<evidence type="ECO:0000256" key="8">
    <source>
        <dbReference type="ARBA" id="ARBA00023136"/>
    </source>
</evidence>
<evidence type="ECO:0000256" key="2">
    <source>
        <dbReference type="ARBA" id="ARBA00007069"/>
    </source>
</evidence>
<evidence type="ECO:0000313" key="12">
    <source>
        <dbReference type="EMBL" id="SIS86305.1"/>
    </source>
</evidence>
<organism evidence="12 13">
    <name type="scientific">Kroppenstedtia eburnea</name>
    <dbReference type="NCBI Taxonomy" id="714067"/>
    <lineage>
        <taxon>Bacteria</taxon>
        <taxon>Bacillati</taxon>
        <taxon>Bacillota</taxon>
        <taxon>Bacilli</taxon>
        <taxon>Bacillales</taxon>
        <taxon>Thermoactinomycetaceae</taxon>
        <taxon>Kroppenstedtia</taxon>
    </lineage>
</organism>
<keyword evidence="4 10" id="KW-1003">Cell membrane</keyword>
<dbReference type="Gene3D" id="1.10.3720.10">
    <property type="entry name" value="MetI-like"/>
    <property type="match status" value="1"/>
</dbReference>
<keyword evidence="5 10" id="KW-0500">Molybdenum</keyword>
<evidence type="ECO:0000313" key="13">
    <source>
        <dbReference type="Proteomes" id="UP000186795"/>
    </source>
</evidence>